<dbReference type="EMBL" id="CAUOFW020000859">
    <property type="protein sequence ID" value="CAK9138122.1"/>
    <property type="molecule type" value="Genomic_DNA"/>
</dbReference>
<keyword evidence="1" id="KW-0175">Coiled coil</keyword>
<comment type="caution">
    <text evidence="2">The sequence shown here is derived from an EMBL/GenBank/DDBJ whole genome shotgun (WGS) entry which is preliminary data.</text>
</comment>
<gene>
    <name evidence="2" type="ORF">ILEXP_LOCUS5205</name>
</gene>
<proteinExistence type="predicted"/>
<evidence type="ECO:0008006" key="4">
    <source>
        <dbReference type="Google" id="ProtNLM"/>
    </source>
</evidence>
<keyword evidence="3" id="KW-1185">Reference proteome</keyword>
<protein>
    <recommendedName>
        <fullName evidence="4">Agamous-like MADS-box protein AGL65</fullName>
    </recommendedName>
</protein>
<evidence type="ECO:0000256" key="1">
    <source>
        <dbReference type="SAM" id="Coils"/>
    </source>
</evidence>
<dbReference type="AlphaFoldDB" id="A0ABC8R2B9"/>
<reference evidence="2 3" key="1">
    <citation type="submission" date="2024-02" db="EMBL/GenBank/DDBJ databases">
        <authorList>
            <person name="Vignale AGUSTIN F."/>
            <person name="Sosa J E."/>
            <person name="Modenutti C."/>
        </authorList>
    </citation>
    <scope>NUCLEOTIDE SEQUENCE [LARGE SCALE GENOMIC DNA]</scope>
</reference>
<organism evidence="2 3">
    <name type="scientific">Ilex paraguariensis</name>
    <name type="common">yerba mate</name>
    <dbReference type="NCBI Taxonomy" id="185542"/>
    <lineage>
        <taxon>Eukaryota</taxon>
        <taxon>Viridiplantae</taxon>
        <taxon>Streptophyta</taxon>
        <taxon>Embryophyta</taxon>
        <taxon>Tracheophyta</taxon>
        <taxon>Spermatophyta</taxon>
        <taxon>Magnoliopsida</taxon>
        <taxon>eudicotyledons</taxon>
        <taxon>Gunneridae</taxon>
        <taxon>Pentapetalae</taxon>
        <taxon>asterids</taxon>
        <taxon>campanulids</taxon>
        <taxon>Aquifoliales</taxon>
        <taxon>Aquifoliaceae</taxon>
        <taxon>Ilex</taxon>
    </lineage>
</organism>
<name>A0ABC8R2B9_9AQUA</name>
<dbReference type="Proteomes" id="UP001642360">
    <property type="component" value="Unassembled WGS sequence"/>
</dbReference>
<evidence type="ECO:0000313" key="2">
    <source>
        <dbReference type="EMBL" id="CAK9138122.1"/>
    </source>
</evidence>
<accession>A0ABC8R2B9</accession>
<feature type="coiled-coil region" evidence="1">
    <location>
        <begin position="17"/>
        <end position="110"/>
    </location>
</feature>
<sequence length="311" mass="35828">MSNVDEVIAKFAQLTPQERAKRKLESLEALKKTFRKLDHDVNIQDFLGESVQSVEELSNHMRILQAQIMEVHNRLSFWCNPDKVDNVEHLRQMEDSLRESLNQIRMHKETFVKHQLLPLDCNSQFQNGMHLPLLMGGNQEGQSLSWLPNNDDQHIILPEEPNFLPPRDLEGSGGACLPSYIGFFGNCKQTEIENTGHIDTRQECGSLNELNNTACLRLQIDEQYPYHSYGNLNFSEVEKLKSEADVTLLGNPLDYQVHSNFELPRSIYDHVHHTWVPAPASGPCPITMFNENSYPEQLLKLWLVCYFRKVS</sequence>
<evidence type="ECO:0000313" key="3">
    <source>
        <dbReference type="Proteomes" id="UP001642360"/>
    </source>
</evidence>